<keyword evidence="3" id="KW-1185">Reference proteome</keyword>
<proteinExistence type="predicted"/>
<feature type="region of interest" description="Disordered" evidence="1">
    <location>
        <begin position="93"/>
        <end position="115"/>
    </location>
</feature>
<gene>
    <name evidence="2" type="ORF">Z518_03249</name>
</gene>
<organism evidence="2 3">
    <name type="scientific">Rhinocladiella mackenziei CBS 650.93</name>
    <dbReference type="NCBI Taxonomy" id="1442369"/>
    <lineage>
        <taxon>Eukaryota</taxon>
        <taxon>Fungi</taxon>
        <taxon>Dikarya</taxon>
        <taxon>Ascomycota</taxon>
        <taxon>Pezizomycotina</taxon>
        <taxon>Eurotiomycetes</taxon>
        <taxon>Chaetothyriomycetidae</taxon>
        <taxon>Chaetothyriales</taxon>
        <taxon>Herpotrichiellaceae</taxon>
        <taxon>Rhinocladiella</taxon>
    </lineage>
</organism>
<evidence type="ECO:0000313" key="2">
    <source>
        <dbReference type="EMBL" id="KIX08593.1"/>
    </source>
</evidence>
<dbReference type="GeneID" id="25291320"/>
<dbReference type="RefSeq" id="XP_013275729.1">
    <property type="nucleotide sequence ID" value="XM_013420275.1"/>
</dbReference>
<dbReference type="Proteomes" id="UP000053617">
    <property type="component" value="Unassembled WGS sequence"/>
</dbReference>
<dbReference type="VEuPathDB" id="FungiDB:Z518_03249"/>
<reference evidence="2 3" key="1">
    <citation type="submission" date="2015-01" db="EMBL/GenBank/DDBJ databases">
        <title>The Genome Sequence of Rhinocladiella mackenzie CBS 650.93.</title>
        <authorList>
            <consortium name="The Broad Institute Genomics Platform"/>
            <person name="Cuomo C."/>
            <person name="de Hoog S."/>
            <person name="Gorbushina A."/>
            <person name="Stielow B."/>
            <person name="Teixiera M."/>
            <person name="Abouelleil A."/>
            <person name="Chapman S.B."/>
            <person name="Priest M."/>
            <person name="Young S.K."/>
            <person name="Wortman J."/>
            <person name="Nusbaum C."/>
            <person name="Birren B."/>
        </authorList>
    </citation>
    <scope>NUCLEOTIDE SEQUENCE [LARGE SCALE GENOMIC DNA]</scope>
    <source>
        <strain evidence="2 3">CBS 650.93</strain>
    </source>
</reference>
<dbReference type="HOGENOM" id="CLU_1611696_0_0_1"/>
<protein>
    <submittedName>
        <fullName evidence="2">Uncharacterized protein</fullName>
    </submittedName>
</protein>
<dbReference type="EMBL" id="KN847476">
    <property type="protein sequence ID" value="KIX08593.1"/>
    <property type="molecule type" value="Genomic_DNA"/>
</dbReference>
<dbReference type="AlphaFoldDB" id="A0A0D2HDJ1"/>
<evidence type="ECO:0000313" key="3">
    <source>
        <dbReference type="Proteomes" id="UP000053617"/>
    </source>
</evidence>
<accession>A0A0D2HDJ1</accession>
<sequence length="165" mass="18766">MPVSLGSESERIQSTQHLPTIPTVMEMESWDGEKLLRWIKRQNHSFFAKDDLERLPFQGINFLAANYKFFHDICHLYPLASLGPERLVNQVRKGELSNQAAGQKRKADAHEEPPISPKRYRFEKLTSELAIAAREQRKHVKDAIADIKCSADQLSNSVDPLEAVG</sequence>
<evidence type="ECO:0000256" key="1">
    <source>
        <dbReference type="SAM" id="MobiDB-lite"/>
    </source>
</evidence>
<name>A0A0D2HDJ1_9EURO</name>